<dbReference type="PaxDb" id="5507-FOXG_10096P0"/>
<proteinExistence type="predicted"/>
<evidence type="ECO:0000313" key="2">
    <source>
        <dbReference type="EMBL" id="EGU78927.1"/>
    </source>
</evidence>
<feature type="region of interest" description="Disordered" evidence="1">
    <location>
        <begin position="1"/>
        <end position="53"/>
    </location>
</feature>
<dbReference type="EMBL" id="AFQF01002723">
    <property type="protein sequence ID" value="EGU78927.1"/>
    <property type="molecule type" value="Genomic_DNA"/>
</dbReference>
<organism evidence="2">
    <name type="scientific">Fusarium oxysporum (strain Fo5176)</name>
    <name type="common">Fusarium vascular wilt</name>
    <dbReference type="NCBI Taxonomy" id="660025"/>
    <lineage>
        <taxon>Eukaryota</taxon>
        <taxon>Fungi</taxon>
        <taxon>Dikarya</taxon>
        <taxon>Ascomycota</taxon>
        <taxon>Pezizomycotina</taxon>
        <taxon>Sordariomycetes</taxon>
        <taxon>Hypocreomycetidae</taxon>
        <taxon>Hypocreales</taxon>
        <taxon>Nectriaceae</taxon>
        <taxon>Fusarium</taxon>
        <taxon>Fusarium oxysporum species complex</taxon>
    </lineage>
</organism>
<comment type="caution">
    <text evidence="2">The sequence shown here is derived from an EMBL/GenBank/DDBJ whole genome shotgun (WGS) entry which is preliminary data.</text>
</comment>
<gene>
    <name evidence="2" type="ORF">FOXB_10585</name>
</gene>
<dbReference type="AlphaFoldDB" id="F9FW04"/>
<sequence>MDKDLKPVTTMPTNSTVGMGEFVEDTASGRKPTATLDGDDEKQSEELGSPPLGIVYSSREDARVRWKLDLILLPGLPSDQSNQIRTSRGAIPSLTILPVGSDYLVA</sequence>
<protein>
    <submittedName>
        <fullName evidence="2">Uncharacterized protein</fullName>
    </submittedName>
</protein>
<name>F9FW04_FUSOF</name>
<accession>F9FW04</accession>
<evidence type="ECO:0000256" key="1">
    <source>
        <dbReference type="SAM" id="MobiDB-lite"/>
    </source>
</evidence>
<reference evidence="2" key="1">
    <citation type="journal article" date="2012" name="Mol. Plant Microbe Interact.">
        <title>A highly conserved effector in Fusarium oxysporum is required for full virulence on Arabidopsis.</title>
        <authorList>
            <person name="Thatcher L.F."/>
            <person name="Gardiner D.M."/>
            <person name="Kazan K."/>
            <person name="Manners J."/>
        </authorList>
    </citation>
    <scope>NUCLEOTIDE SEQUENCE [LARGE SCALE GENOMIC DNA]</scope>
    <source>
        <strain evidence="2">Fo5176</strain>
    </source>
</reference>